<dbReference type="AlphaFoldDB" id="A0A1G2SKY6"/>
<reference evidence="1 2" key="1">
    <citation type="journal article" date="2016" name="Nat. Commun.">
        <title>Thousands of microbial genomes shed light on interconnected biogeochemical processes in an aquifer system.</title>
        <authorList>
            <person name="Anantharaman K."/>
            <person name="Brown C.T."/>
            <person name="Hug L.A."/>
            <person name="Sharon I."/>
            <person name="Castelle C.J."/>
            <person name="Probst A.J."/>
            <person name="Thomas B.C."/>
            <person name="Singh A."/>
            <person name="Wilkins M.J."/>
            <person name="Karaoz U."/>
            <person name="Brodie E.L."/>
            <person name="Williams K.H."/>
            <person name="Hubbard S.S."/>
            <person name="Banfield J.F."/>
        </authorList>
    </citation>
    <scope>NUCLEOTIDE SEQUENCE [LARGE SCALE GENOMIC DNA]</scope>
</reference>
<name>A0A1G2SKY6_9BACT</name>
<protein>
    <submittedName>
        <fullName evidence="1">Uncharacterized protein</fullName>
    </submittedName>
</protein>
<organism evidence="1 2">
    <name type="scientific">Candidatus Yonathbacteria bacterium RIFOXYD1_FULL_52_36</name>
    <dbReference type="NCBI Taxonomy" id="1802730"/>
    <lineage>
        <taxon>Bacteria</taxon>
        <taxon>Candidatus Yonathiibacteriota</taxon>
    </lineage>
</organism>
<accession>A0A1G2SKY6</accession>
<evidence type="ECO:0000313" key="1">
    <source>
        <dbReference type="EMBL" id="OHA85269.1"/>
    </source>
</evidence>
<gene>
    <name evidence="1" type="ORF">A2591_03820</name>
</gene>
<sequence>MVSLEQSIKKEKGLMKTKMKEGLDGQGRTIVMLLPGVIALKQERVATLNDLNELHRNLEAERVNNAIGYYGCCAEFHRFVTSAITAYERHRGPKDIDVRVVGRHVKSSRSGCKRYQVVFRHNAGAVESLIVSEHCMFNIEPVSKEERIYQPYKAA</sequence>
<dbReference type="EMBL" id="MHUZ01000027">
    <property type="protein sequence ID" value="OHA85269.1"/>
    <property type="molecule type" value="Genomic_DNA"/>
</dbReference>
<comment type="caution">
    <text evidence="1">The sequence shown here is derived from an EMBL/GenBank/DDBJ whole genome shotgun (WGS) entry which is preliminary data.</text>
</comment>
<proteinExistence type="predicted"/>
<evidence type="ECO:0000313" key="2">
    <source>
        <dbReference type="Proteomes" id="UP000178168"/>
    </source>
</evidence>
<dbReference type="Proteomes" id="UP000178168">
    <property type="component" value="Unassembled WGS sequence"/>
</dbReference>